<organism evidence="6 7">
    <name type="scientific">Zhouia amylolytica</name>
    <dbReference type="NCBI Taxonomy" id="376730"/>
    <lineage>
        <taxon>Bacteria</taxon>
        <taxon>Pseudomonadati</taxon>
        <taxon>Bacteroidota</taxon>
        <taxon>Flavobacteriia</taxon>
        <taxon>Flavobacteriales</taxon>
        <taxon>Flavobacteriaceae</taxon>
        <taxon>Zhouia</taxon>
    </lineage>
</organism>
<evidence type="ECO:0000256" key="2">
    <source>
        <dbReference type="ARBA" id="ARBA00023110"/>
    </source>
</evidence>
<keyword evidence="2 3" id="KW-0697">Rotamase</keyword>
<dbReference type="EC" id="5.2.1.8" evidence="4"/>
<proteinExistence type="inferred from homology"/>
<dbReference type="OrthoDB" id="1093155at2"/>
<dbReference type="InterPro" id="IPR019869">
    <property type="entry name" value="Motility-assoc_PPIase_GldI"/>
</dbReference>
<evidence type="ECO:0000313" key="7">
    <source>
        <dbReference type="Proteomes" id="UP000183209"/>
    </source>
</evidence>
<dbReference type="NCBIfam" id="TIGR03516">
    <property type="entry name" value="ppisom_GldI"/>
    <property type="match status" value="1"/>
</dbReference>
<evidence type="ECO:0000259" key="5">
    <source>
        <dbReference type="PROSITE" id="PS50059"/>
    </source>
</evidence>
<feature type="domain" description="PPIase FKBP-type" evidence="5">
    <location>
        <begin position="89"/>
        <end position="176"/>
    </location>
</feature>
<dbReference type="EMBL" id="FPAG01000002">
    <property type="protein sequence ID" value="SFS49700.1"/>
    <property type="molecule type" value="Genomic_DNA"/>
</dbReference>
<comment type="catalytic activity">
    <reaction evidence="1 3 4">
        <text>[protein]-peptidylproline (omega=180) = [protein]-peptidylproline (omega=0)</text>
        <dbReference type="Rhea" id="RHEA:16237"/>
        <dbReference type="Rhea" id="RHEA-COMP:10747"/>
        <dbReference type="Rhea" id="RHEA-COMP:10748"/>
        <dbReference type="ChEBI" id="CHEBI:83833"/>
        <dbReference type="ChEBI" id="CHEBI:83834"/>
        <dbReference type="EC" id="5.2.1.8"/>
    </reaction>
</comment>
<evidence type="ECO:0000256" key="1">
    <source>
        <dbReference type="ARBA" id="ARBA00000971"/>
    </source>
</evidence>
<dbReference type="SUPFAM" id="SSF54534">
    <property type="entry name" value="FKBP-like"/>
    <property type="match status" value="1"/>
</dbReference>
<keyword evidence="3 4" id="KW-0413">Isomerase</keyword>
<dbReference type="PROSITE" id="PS50059">
    <property type="entry name" value="FKBP_PPIASE"/>
    <property type="match status" value="1"/>
</dbReference>
<dbReference type="Proteomes" id="UP000183209">
    <property type="component" value="Unassembled WGS sequence"/>
</dbReference>
<evidence type="ECO:0000313" key="6">
    <source>
        <dbReference type="EMBL" id="SFS49700.1"/>
    </source>
</evidence>
<dbReference type="RefSeq" id="WP_074976776.1">
    <property type="nucleotide sequence ID" value="NZ_FPAG01000002.1"/>
</dbReference>
<dbReference type="InterPro" id="IPR001179">
    <property type="entry name" value="PPIase_FKBP_dom"/>
</dbReference>
<protein>
    <recommendedName>
        <fullName evidence="4">Peptidyl-prolyl cis-trans isomerase</fullName>
        <ecNumber evidence="4">5.2.1.8</ecNumber>
    </recommendedName>
</protein>
<evidence type="ECO:0000256" key="3">
    <source>
        <dbReference type="PROSITE-ProRule" id="PRU00277"/>
    </source>
</evidence>
<dbReference type="Gene3D" id="3.10.50.40">
    <property type="match status" value="1"/>
</dbReference>
<accession>A0A1I6QBM8</accession>
<name>A0A1I6QBM8_9FLAO</name>
<comment type="similarity">
    <text evidence="4">Belongs to the FKBP-type PPIase family.</text>
</comment>
<dbReference type="Pfam" id="PF00254">
    <property type="entry name" value="FKBP_C"/>
    <property type="match status" value="1"/>
</dbReference>
<gene>
    <name evidence="6" type="ORF">SAMN04487906_0558</name>
</gene>
<dbReference type="AlphaFoldDB" id="A0A1I6QBM8"/>
<evidence type="ECO:0000256" key="4">
    <source>
        <dbReference type="RuleBase" id="RU003915"/>
    </source>
</evidence>
<reference evidence="6 7" key="1">
    <citation type="submission" date="2016-10" db="EMBL/GenBank/DDBJ databases">
        <authorList>
            <person name="de Groot N.N."/>
        </authorList>
    </citation>
    <scope>NUCLEOTIDE SEQUENCE [LARGE SCALE GENOMIC DNA]</scope>
    <source>
        <strain evidence="6 7">CGMCC 1.6114</strain>
    </source>
</reference>
<sequence>MKRIILLLFGLFLMLSCNEPEPRKPVARKTGSFMRESIDRNKDLLQKEETYIKSIIESDTINTYYNSSNGYWYYYNKQDTTASYMPKEDDVVLINYNIRTLNNDTIYTSEEIGNIRFKVDKEDYFPGLRTGIKLMKKGEEITFLFPSVMGYGYHGDDQKIGTNQPLISTIKLIDIIEAASDSLKNNKN</sequence>
<dbReference type="GO" id="GO:0003755">
    <property type="term" value="F:peptidyl-prolyl cis-trans isomerase activity"/>
    <property type="evidence" value="ECO:0007669"/>
    <property type="project" value="UniProtKB-UniRule"/>
</dbReference>
<dbReference type="InterPro" id="IPR046357">
    <property type="entry name" value="PPIase_dom_sf"/>
</dbReference>
<dbReference type="PROSITE" id="PS51257">
    <property type="entry name" value="PROKAR_LIPOPROTEIN"/>
    <property type="match status" value="1"/>
</dbReference>